<evidence type="ECO:0000256" key="1">
    <source>
        <dbReference type="SAM" id="MobiDB-lite"/>
    </source>
</evidence>
<organism evidence="2">
    <name type="scientific">Timema bartmani</name>
    <dbReference type="NCBI Taxonomy" id="61472"/>
    <lineage>
        <taxon>Eukaryota</taxon>
        <taxon>Metazoa</taxon>
        <taxon>Ecdysozoa</taxon>
        <taxon>Arthropoda</taxon>
        <taxon>Hexapoda</taxon>
        <taxon>Insecta</taxon>
        <taxon>Pterygota</taxon>
        <taxon>Neoptera</taxon>
        <taxon>Polyneoptera</taxon>
        <taxon>Phasmatodea</taxon>
        <taxon>Timematodea</taxon>
        <taxon>Timematoidea</taxon>
        <taxon>Timematidae</taxon>
        <taxon>Timema</taxon>
    </lineage>
</organism>
<protein>
    <submittedName>
        <fullName evidence="2">Uncharacterized protein</fullName>
    </submittedName>
</protein>
<proteinExistence type="predicted"/>
<dbReference type="AlphaFoldDB" id="A0A7R9I167"/>
<accession>A0A7R9I167</accession>
<name>A0A7R9I167_9NEOP</name>
<sequence length="355" mass="38562">MVVVFGTGPATMSGRTGGSATCCVKEGPACGQAGPTTDLDRSSVHPIPADTCMHTAQVAWRPHTYCLADTGGVHKDPPPPQPLPLQLKTPLPVPPDLPLPSPHPPHLGGTRNRGGFDIPNLLSRVLCVRTVEAGEVPEMPLGESFLSGLWGYPTDKEWAGESKVVMLPLIDDGTCQASVHSQSKVLLDGQELSHMIVADTDTPLEQLNSEVLILTIIEEDSILLLCREHDSHVGLWLGSQGLQLDKRIVRQLKPLYLTHVALTVVNVDCAVVTRVPQDTLTSVVGKVVDTTCTIAAWVVLLDAEWDLDDDSRSSYYIYTGVIGREYNRTSIQRKFATIHFCSVRSCSDLFNECLD</sequence>
<gene>
    <name evidence="2" type="ORF">TBIB3V08_LOCUS6033</name>
</gene>
<feature type="compositionally biased region" description="Pro residues" evidence="1">
    <location>
        <begin position="91"/>
        <end position="105"/>
    </location>
</feature>
<reference evidence="2" key="1">
    <citation type="submission" date="2020-11" db="EMBL/GenBank/DDBJ databases">
        <authorList>
            <person name="Tran Van P."/>
        </authorList>
    </citation>
    <scope>NUCLEOTIDE SEQUENCE</scope>
</reference>
<dbReference type="EMBL" id="OD566247">
    <property type="protein sequence ID" value="CAD7443632.1"/>
    <property type="molecule type" value="Genomic_DNA"/>
</dbReference>
<evidence type="ECO:0000313" key="2">
    <source>
        <dbReference type="EMBL" id="CAD7443632.1"/>
    </source>
</evidence>
<feature type="region of interest" description="Disordered" evidence="1">
    <location>
        <begin position="71"/>
        <end position="114"/>
    </location>
</feature>